<dbReference type="AlphaFoldDB" id="A0A0A9H343"/>
<protein>
    <submittedName>
        <fullName evidence="1">Uncharacterized protein</fullName>
    </submittedName>
</protein>
<organism evidence="1">
    <name type="scientific">Arundo donax</name>
    <name type="common">Giant reed</name>
    <name type="synonym">Donax arundinaceus</name>
    <dbReference type="NCBI Taxonomy" id="35708"/>
    <lineage>
        <taxon>Eukaryota</taxon>
        <taxon>Viridiplantae</taxon>
        <taxon>Streptophyta</taxon>
        <taxon>Embryophyta</taxon>
        <taxon>Tracheophyta</taxon>
        <taxon>Spermatophyta</taxon>
        <taxon>Magnoliopsida</taxon>
        <taxon>Liliopsida</taxon>
        <taxon>Poales</taxon>
        <taxon>Poaceae</taxon>
        <taxon>PACMAD clade</taxon>
        <taxon>Arundinoideae</taxon>
        <taxon>Arundineae</taxon>
        <taxon>Arundo</taxon>
    </lineage>
</organism>
<dbReference type="EMBL" id="GBRH01168625">
    <property type="protein sequence ID" value="JAE29271.1"/>
    <property type="molecule type" value="Transcribed_RNA"/>
</dbReference>
<evidence type="ECO:0000313" key="1">
    <source>
        <dbReference type="EMBL" id="JAE29271.1"/>
    </source>
</evidence>
<accession>A0A0A9H343</accession>
<dbReference type="PROSITE" id="PS51257">
    <property type="entry name" value="PROKAR_LIPOPROTEIN"/>
    <property type="match status" value="1"/>
</dbReference>
<proteinExistence type="predicted"/>
<sequence>MLRRWQITRQGNQYCMMKNHFINLTLFTASCFCKFLDVEEKHIICNTYFNLFNPVDKLDNL</sequence>
<reference evidence="1" key="1">
    <citation type="submission" date="2014-09" db="EMBL/GenBank/DDBJ databases">
        <authorList>
            <person name="Magalhaes I.L.F."/>
            <person name="Oliveira U."/>
            <person name="Santos F.R."/>
            <person name="Vidigal T.H.D.A."/>
            <person name="Brescovit A.D."/>
            <person name="Santos A.J."/>
        </authorList>
    </citation>
    <scope>NUCLEOTIDE SEQUENCE</scope>
    <source>
        <tissue evidence="1">Shoot tissue taken approximately 20 cm above the soil surface</tissue>
    </source>
</reference>
<reference evidence="1" key="2">
    <citation type="journal article" date="2015" name="Data Brief">
        <title>Shoot transcriptome of the giant reed, Arundo donax.</title>
        <authorList>
            <person name="Barrero R.A."/>
            <person name="Guerrero F.D."/>
            <person name="Moolhuijzen P."/>
            <person name="Goolsby J.A."/>
            <person name="Tidwell J."/>
            <person name="Bellgard S.E."/>
            <person name="Bellgard M.I."/>
        </authorList>
    </citation>
    <scope>NUCLEOTIDE SEQUENCE</scope>
    <source>
        <tissue evidence="1">Shoot tissue taken approximately 20 cm above the soil surface</tissue>
    </source>
</reference>
<name>A0A0A9H343_ARUDO</name>